<protein>
    <recommendedName>
        <fullName evidence="11">3-dehydroquinate synthase</fullName>
    </recommendedName>
</protein>
<accession>A0A849BP31</accession>
<evidence type="ECO:0000259" key="8">
    <source>
        <dbReference type="Pfam" id="PF24621"/>
    </source>
</evidence>
<dbReference type="SUPFAM" id="SSF56796">
    <property type="entry name" value="Dehydroquinate synthase-like"/>
    <property type="match status" value="1"/>
</dbReference>
<evidence type="ECO:0000256" key="3">
    <source>
        <dbReference type="ARBA" id="ARBA00022723"/>
    </source>
</evidence>
<dbReference type="Gene3D" id="3.40.50.1970">
    <property type="match status" value="1"/>
</dbReference>
<dbReference type="InterPro" id="IPR050071">
    <property type="entry name" value="Dehydroquinate_synthase"/>
</dbReference>
<keyword evidence="6" id="KW-0170">Cobalt</keyword>
<evidence type="ECO:0000256" key="6">
    <source>
        <dbReference type="ARBA" id="ARBA00023285"/>
    </source>
</evidence>
<dbReference type="RefSeq" id="WP_171202184.1">
    <property type="nucleotide sequence ID" value="NZ_BAAANP010000002.1"/>
</dbReference>
<dbReference type="Pfam" id="PF24621">
    <property type="entry name" value="DHQS_C"/>
    <property type="match status" value="1"/>
</dbReference>
<comment type="cofactor">
    <cofactor evidence="2">
        <name>Co(2+)</name>
        <dbReference type="ChEBI" id="CHEBI:48828"/>
    </cofactor>
</comment>
<feature type="domain" description="3-dehydroquinate synthase N-terminal" evidence="7">
    <location>
        <begin position="80"/>
        <end position="189"/>
    </location>
</feature>
<dbReference type="GO" id="GO:0009073">
    <property type="term" value="P:aromatic amino acid family biosynthetic process"/>
    <property type="evidence" value="ECO:0007669"/>
    <property type="project" value="InterPro"/>
</dbReference>
<dbReference type="Pfam" id="PF01761">
    <property type="entry name" value="DHQ_synthase"/>
    <property type="match status" value="1"/>
</dbReference>
<dbReference type="GO" id="GO:0003856">
    <property type="term" value="F:3-dehydroquinate synthase activity"/>
    <property type="evidence" value="ECO:0007669"/>
    <property type="project" value="TreeGrafter"/>
</dbReference>
<gene>
    <name evidence="9" type="ORF">HLB09_04380</name>
</gene>
<dbReference type="EMBL" id="JABEMA010000034">
    <property type="protein sequence ID" value="NNH22334.1"/>
    <property type="molecule type" value="Genomic_DNA"/>
</dbReference>
<keyword evidence="10" id="KW-1185">Reference proteome</keyword>
<sequence>MSATADPITARVHRTSFALGEDVVPYAYGDGCTDELLLLLAEEVASADRVLLVHDAVAADLAQRVVDGLAPHALVHPLPVSAREELKTLETVLHLAEEAVAAGVTRGSVVLALGGGLVGNVAGMVAATLFRGLPLVHLPTTPVAAFDAVLSAKQGVNLSAGKNMVGTFWTPRSVWCDLDWLRGVDARQVLTGTAEMAKNVLAVLPEREDDYLAAVDGLADPGSDALLRLLQIGVDAKTGPLRVDPHERSEALVFEYGHTVGHAVELASRGALSHGAAVGWGMLAAADVAARLGLLDDAAVAAHARVLAPLGVRVDAPPVLDRALVHRLLLRDNKRGYLPGIGDDVVPMVLLDRLGSARRGEGGRPLVPVPTDLVHAAVDEVLRPV</sequence>
<keyword evidence="3" id="KW-0479">Metal-binding</keyword>
<dbReference type="AlphaFoldDB" id="A0A849BP31"/>
<comment type="cofactor">
    <cofactor evidence="1">
        <name>NAD(+)</name>
        <dbReference type="ChEBI" id="CHEBI:57540"/>
    </cofactor>
</comment>
<dbReference type="InterPro" id="IPR030960">
    <property type="entry name" value="DHQS/DOIS_N"/>
</dbReference>
<dbReference type="Proteomes" id="UP000555552">
    <property type="component" value="Unassembled WGS sequence"/>
</dbReference>
<evidence type="ECO:0000256" key="1">
    <source>
        <dbReference type="ARBA" id="ARBA00001911"/>
    </source>
</evidence>
<evidence type="ECO:0000259" key="7">
    <source>
        <dbReference type="Pfam" id="PF01761"/>
    </source>
</evidence>
<keyword evidence="5" id="KW-0456">Lyase</keyword>
<dbReference type="PIRSF" id="PIRSF001455">
    <property type="entry name" value="DHQ_synth"/>
    <property type="match status" value="1"/>
</dbReference>
<evidence type="ECO:0000256" key="4">
    <source>
        <dbReference type="ARBA" id="ARBA00023027"/>
    </source>
</evidence>
<dbReference type="InterPro" id="IPR056179">
    <property type="entry name" value="DHQS_C"/>
</dbReference>
<feature type="domain" description="3-dehydroquinate synthase C-terminal" evidence="8">
    <location>
        <begin position="192"/>
        <end position="334"/>
    </location>
</feature>
<dbReference type="GO" id="GO:0046872">
    <property type="term" value="F:metal ion binding"/>
    <property type="evidence" value="ECO:0007669"/>
    <property type="project" value="UniProtKB-KW"/>
</dbReference>
<organism evidence="9 10">
    <name type="scientific">Pseudokineococcus marinus</name>
    <dbReference type="NCBI Taxonomy" id="351215"/>
    <lineage>
        <taxon>Bacteria</taxon>
        <taxon>Bacillati</taxon>
        <taxon>Actinomycetota</taxon>
        <taxon>Actinomycetes</taxon>
        <taxon>Kineosporiales</taxon>
        <taxon>Kineosporiaceae</taxon>
        <taxon>Pseudokineococcus</taxon>
    </lineage>
</organism>
<evidence type="ECO:0008006" key="11">
    <source>
        <dbReference type="Google" id="ProtNLM"/>
    </source>
</evidence>
<dbReference type="PANTHER" id="PTHR43622">
    <property type="entry name" value="3-DEHYDROQUINATE SYNTHASE"/>
    <property type="match status" value="1"/>
</dbReference>
<evidence type="ECO:0000256" key="5">
    <source>
        <dbReference type="ARBA" id="ARBA00023239"/>
    </source>
</evidence>
<dbReference type="Gene3D" id="1.20.1090.10">
    <property type="entry name" value="Dehydroquinate synthase-like - alpha domain"/>
    <property type="match status" value="1"/>
</dbReference>
<keyword evidence="4" id="KW-0520">NAD</keyword>
<comment type="caution">
    <text evidence="9">The sequence shown here is derived from an EMBL/GenBank/DDBJ whole genome shotgun (WGS) entry which is preliminary data.</text>
</comment>
<proteinExistence type="predicted"/>
<evidence type="ECO:0000313" key="9">
    <source>
        <dbReference type="EMBL" id="NNH22334.1"/>
    </source>
</evidence>
<dbReference type="PANTHER" id="PTHR43622:SF1">
    <property type="entry name" value="3-DEHYDROQUINATE SYNTHASE"/>
    <property type="match status" value="1"/>
</dbReference>
<evidence type="ECO:0000313" key="10">
    <source>
        <dbReference type="Proteomes" id="UP000555552"/>
    </source>
</evidence>
<dbReference type="InterPro" id="IPR030963">
    <property type="entry name" value="DHQ_synth_fam"/>
</dbReference>
<name>A0A849BP31_9ACTN</name>
<reference evidence="9 10" key="1">
    <citation type="submission" date="2020-05" db="EMBL/GenBank/DDBJ databases">
        <title>MicrobeNet Type strains.</title>
        <authorList>
            <person name="Nicholson A.C."/>
        </authorList>
    </citation>
    <scope>NUCLEOTIDE SEQUENCE [LARGE SCALE GENOMIC DNA]</scope>
    <source>
        <strain evidence="9 10">JCM 14547</strain>
    </source>
</reference>
<evidence type="ECO:0000256" key="2">
    <source>
        <dbReference type="ARBA" id="ARBA00001941"/>
    </source>
</evidence>